<dbReference type="EC" id="3.1.26.4" evidence="14"/>
<sequence>MGRGCLAGPVAAAAVIFKSEIDTEKYKDSKLLKEEEREELALSIQQHHLVCVGWASVEEIDKINILQASFLAMRRAIAGLQITAGSVLVDGRDIIPNLESFKQQAIIQGDKKVSLISAASIAAKVARDHLMKEIAQDFNAYGFEKHKGYGTPYHRQKIQEMGPCKWHRQSFGGVKEFIVR</sequence>
<keyword evidence="11 14" id="KW-0378">Hydrolase</keyword>
<proteinExistence type="inferred from homology"/>
<dbReference type="HOGENOM" id="CLU_036532_3_2_7"/>
<comment type="similarity">
    <text evidence="6 14">Belongs to the RNase HII family.</text>
</comment>
<dbReference type="GO" id="GO:0046872">
    <property type="term" value="F:metal ion binding"/>
    <property type="evidence" value="ECO:0007669"/>
    <property type="project" value="UniProtKB-KW"/>
</dbReference>
<keyword evidence="17" id="KW-1185">Reference proteome</keyword>
<dbReference type="Pfam" id="PF01351">
    <property type="entry name" value="RNase_HII"/>
    <property type="match status" value="1"/>
</dbReference>
<accession>M4VBU4</accession>
<keyword evidence="12" id="KW-0464">Manganese</keyword>
<dbReference type="PANTHER" id="PTHR10954">
    <property type="entry name" value="RIBONUCLEASE H2 SUBUNIT A"/>
    <property type="match status" value="1"/>
</dbReference>
<evidence type="ECO:0000256" key="10">
    <source>
        <dbReference type="ARBA" id="ARBA00022759"/>
    </source>
</evidence>
<evidence type="ECO:0000256" key="6">
    <source>
        <dbReference type="ARBA" id="ARBA00007383"/>
    </source>
</evidence>
<evidence type="ECO:0000259" key="15">
    <source>
        <dbReference type="PROSITE" id="PS51975"/>
    </source>
</evidence>
<evidence type="ECO:0000256" key="1">
    <source>
        <dbReference type="ARBA" id="ARBA00000077"/>
    </source>
</evidence>
<evidence type="ECO:0000256" key="2">
    <source>
        <dbReference type="ARBA" id="ARBA00001936"/>
    </source>
</evidence>
<comment type="function">
    <text evidence="4 14">Endonuclease that specifically degrades the RNA of RNA-DNA hybrids.</text>
</comment>
<dbReference type="InterPro" id="IPR024567">
    <property type="entry name" value="RNase_HII/HIII_dom"/>
</dbReference>
<comment type="cofactor">
    <cofactor evidence="2">
        <name>Mn(2+)</name>
        <dbReference type="ChEBI" id="CHEBI:29035"/>
    </cofactor>
</comment>
<dbReference type="EMBL" id="CP003537">
    <property type="protein sequence ID" value="AGH95476.1"/>
    <property type="molecule type" value="Genomic_DNA"/>
</dbReference>
<dbReference type="PANTHER" id="PTHR10954:SF18">
    <property type="entry name" value="RIBONUCLEASE HII"/>
    <property type="match status" value="1"/>
</dbReference>
<evidence type="ECO:0000256" key="9">
    <source>
        <dbReference type="ARBA" id="ARBA00022723"/>
    </source>
</evidence>
<dbReference type="InterPro" id="IPR001352">
    <property type="entry name" value="RNase_HII/HIII"/>
</dbReference>
<reference evidence="16 17" key="1">
    <citation type="journal article" date="2013" name="ISME J.">
        <title>By their genes ye shall know them: genomic signatures of predatory bacteria.</title>
        <authorList>
            <person name="Pasternak Z."/>
            <person name="Pietrokovski S."/>
            <person name="Rotem O."/>
            <person name="Gophna U."/>
            <person name="Lurie-Weinberger M.N."/>
            <person name="Jurkevitch E."/>
        </authorList>
    </citation>
    <scope>NUCLEOTIDE SEQUENCE [LARGE SCALE GENOMIC DNA]</scope>
    <source>
        <strain evidence="16 17">JSS</strain>
    </source>
</reference>
<evidence type="ECO:0000256" key="11">
    <source>
        <dbReference type="ARBA" id="ARBA00022801"/>
    </source>
</evidence>
<evidence type="ECO:0000256" key="13">
    <source>
        <dbReference type="PROSITE-ProRule" id="PRU01319"/>
    </source>
</evidence>
<gene>
    <name evidence="16" type="ORF">A11Q_1260</name>
</gene>
<dbReference type="GO" id="GO:0003723">
    <property type="term" value="F:RNA binding"/>
    <property type="evidence" value="ECO:0007669"/>
    <property type="project" value="UniProtKB-UniRule"/>
</dbReference>
<dbReference type="eggNOG" id="COG0164">
    <property type="taxonomic scope" value="Bacteria"/>
</dbReference>
<keyword evidence="7" id="KW-0963">Cytoplasm</keyword>
<evidence type="ECO:0000256" key="7">
    <source>
        <dbReference type="ARBA" id="ARBA00022490"/>
    </source>
</evidence>
<evidence type="ECO:0000313" key="16">
    <source>
        <dbReference type="EMBL" id="AGH95476.1"/>
    </source>
</evidence>
<dbReference type="GO" id="GO:0005737">
    <property type="term" value="C:cytoplasm"/>
    <property type="evidence" value="ECO:0007669"/>
    <property type="project" value="UniProtKB-SubCell"/>
</dbReference>
<protein>
    <recommendedName>
        <fullName evidence="14">Ribonuclease</fullName>
        <ecNumber evidence="14">3.1.26.4</ecNumber>
    </recommendedName>
</protein>
<comment type="caution">
    <text evidence="13">Lacks conserved residue(s) required for the propagation of feature annotation.</text>
</comment>
<evidence type="ECO:0000313" key="17">
    <source>
        <dbReference type="Proteomes" id="UP000012040"/>
    </source>
</evidence>
<keyword evidence="9" id="KW-0479">Metal-binding</keyword>
<dbReference type="STRING" id="1184267.A11Q_1260"/>
<evidence type="ECO:0000256" key="12">
    <source>
        <dbReference type="ARBA" id="ARBA00023211"/>
    </source>
</evidence>
<dbReference type="PATRIC" id="fig|1184267.3.peg.1277"/>
<name>M4VBU4_9BACT</name>
<dbReference type="GO" id="GO:0032299">
    <property type="term" value="C:ribonuclease H2 complex"/>
    <property type="evidence" value="ECO:0007669"/>
    <property type="project" value="TreeGrafter"/>
</dbReference>
<dbReference type="Proteomes" id="UP000012040">
    <property type="component" value="Chromosome"/>
</dbReference>
<dbReference type="InterPro" id="IPR022898">
    <property type="entry name" value="RNase_HII"/>
</dbReference>
<dbReference type="InterPro" id="IPR012337">
    <property type="entry name" value="RNaseH-like_sf"/>
</dbReference>
<keyword evidence="8 14" id="KW-0540">Nuclease</keyword>
<keyword evidence="10 14" id="KW-0255">Endonuclease</keyword>
<dbReference type="GO" id="GO:0043137">
    <property type="term" value="P:DNA replication, removal of RNA primer"/>
    <property type="evidence" value="ECO:0007669"/>
    <property type="project" value="TreeGrafter"/>
</dbReference>
<dbReference type="SUPFAM" id="SSF53098">
    <property type="entry name" value="Ribonuclease H-like"/>
    <property type="match status" value="1"/>
</dbReference>
<dbReference type="GO" id="GO:0004523">
    <property type="term" value="F:RNA-DNA hybrid ribonuclease activity"/>
    <property type="evidence" value="ECO:0007669"/>
    <property type="project" value="UniProtKB-EC"/>
</dbReference>
<feature type="domain" description="RNase H type-2" evidence="15">
    <location>
        <begin position="1"/>
        <end position="180"/>
    </location>
</feature>
<dbReference type="CDD" id="cd07182">
    <property type="entry name" value="RNase_HII_bacteria_HII_like"/>
    <property type="match status" value="1"/>
</dbReference>
<evidence type="ECO:0000256" key="8">
    <source>
        <dbReference type="ARBA" id="ARBA00022722"/>
    </source>
</evidence>
<comment type="subcellular location">
    <subcellularLocation>
        <location evidence="5">Cytoplasm</location>
    </subcellularLocation>
</comment>
<dbReference type="KEGG" id="bex:A11Q_1260"/>
<dbReference type="AlphaFoldDB" id="M4VBU4"/>
<dbReference type="NCBIfam" id="NF000595">
    <property type="entry name" value="PRK00015.1-3"/>
    <property type="match status" value="1"/>
</dbReference>
<organism evidence="16 17">
    <name type="scientific">Pseudobdellovibrio exovorus JSS</name>
    <dbReference type="NCBI Taxonomy" id="1184267"/>
    <lineage>
        <taxon>Bacteria</taxon>
        <taxon>Pseudomonadati</taxon>
        <taxon>Bdellovibrionota</taxon>
        <taxon>Bdellovibrionia</taxon>
        <taxon>Bdellovibrionales</taxon>
        <taxon>Pseudobdellovibrionaceae</taxon>
        <taxon>Pseudobdellovibrio</taxon>
    </lineage>
</organism>
<evidence type="ECO:0000256" key="3">
    <source>
        <dbReference type="ARBA" id="ARBA00001946"/>
    </source>
</evidence>
<comment type="catalytic activity">
    <reaction evidence="1 14">
        <text>Endonucleolytic cleavage to 5'-phosphomonoester.</text>
        <dbReference type="EC" id="3.1.26.4"/>
    </reaction>
</comment>
<dbReference type="Gene3D" id="3.30.420.10">
    <property type="entry name" value="Ribonuclease H-like superfamily/Ribonuclease H"/>
    <property type="match status" value="1"/>
</dbReference>
<comment type="cofactor">
    <cofactor evidence="3">
        <name>Mg(2+)</name>
        <dbReference type="ChEBI" id="CHEBI:18420"/>
    </cofactor>
</comment>
<evidence type="ECO:0000256" key="14">
    <source>
        <dbReference type="RuleBase" id="RU003515"/>
    </source>
</evidence>
<dbReference type="PROSITE" id="PS51975">
    <property type="entry name" value="RNASE_H_2"/>
    <property type="match status" value="1"/>
</dbReference>
<evidence type="ECO:0000256" key="5">
    <source>
        <dbReference type="ARBA" id="ARBA00004496"/>
    </source>
</evidence>
<dbReference type="InterPro" id="IPR036397">
    <property type="entry name" value="RNaseH_sf"/>
</dbReference>
<evidence type="ECO:0000256" key="4">
    <source>
        <dbReference type="ARBA" id="ARBA00004065"/>
    </source>
</evidence>
<dbReference type="GO" id="GO:0006298">
    <property type="term" value="P:mismatch repair"/>
    <property type="evidence" value="ECO:0007669"/>
    <property type="project" value="TreeGrafter"/>
</dbReference>